<dbReference type="RefSeq" id="XP_001321998.1">
    <property type="nucleotide sequence ID" value="XM_001321963.1"/>
</dbReference>
<name>A2EC00_TRIV3</name>
<evidence type="ECO:0000313" key="1">
    <source>
        <dbReference type="EMBL" id="EAY09775.1"/>
    </source>
</evidence>
<sequence length="289" mass="33387">MQIRNVQNITPQLNDKSIKIYYEHTFLTPVNINENVLTYEYPKHWVDYASGEKAIEIRQIRTIPAGRLIQLVNFSVVREEKKYPLQIYLDLSPQEDMTVFNAKLKEMLQTQLNMALYPNAEEIEISYQSDSNILQFKINSNLKDKVGFYFNDAETHSNRNFQAITCLKDDSLFQNLSKFSAEKININQLEDLLPDNVSVSGSGHLLTNITFEDVWSRESMLLKSSISDFAENSVLGLTNCYYSPPKHYSITNYVNKFTLKLFEPSSKNVVILPNDLKDTILIEMILIAF</sequence>
<reference evidence="1" key="1">
    <citation type="submission" date="2006-10" db="EMBL/GenBank/DDBJ databases">
        <authorList>
            <person name="Amadeo P."/>
            <person name="Zhao Q."/>
            <person name="Wortman J."/>
            <person name="Fraser-Liggett C."/>
            <person name="Carlton J."/>
        </authorList>
    </citation>
    <scope>NUCLEOTIDE SEQUENCE</scope>
    <source>
        <strain evidence="1">G3</strain>
    </source>
</reference>
<evidence type="ECO:0000313" key="2">
    <source>
        <dbReference type="Proteomes" id="UP000001542"/>
    </source>
</evidence>
<protein>
    <submittedName>
        <fullName evidence="1">Uncharacterized protein</fullName>
    </submittedName>
</protein>
<proteinExistence type="predicted"/>
<keyword evidence="2" id="KW-1185">Reference proteome</keyword>
<dbReference type="EMBL" id="DS113350">
    <property type="protein sequence ID" value="EAY09775.1"/>
    <property type="molecule type" value="Genomic_DNA"/>
</dbReference>
<accession>A2EC00</accession>
<gene>
    <name evidence="1" type="ORF">TVAG_137650</name>
</gene>
<dbReference type="KEGG" id="tva:4767702"/>
<reference evidence="1" key="2">
    <citation type="journal article" date="2007" name="Science">
        <title>Draft genome sequence of the sexually transmitted pathogen Trichomonas vaginalis.</title>
        <authorList>
            <person name="Carlton J.M."/>
            <person name="Hirt R.P."/>
            <person name="Silva J.C."/>
            <person name="Delcher A.L."/>
            <person name="Schatz M."/>
            <person name="Zhao Q."/>
            <person name="Wortman J.R."/>
            <person name="Bidwell S.L."/>
            <person name="Alsmark U.C.M."/>
            <person name="Besteiro S."/>
            <person name="Sicheritz-Ponten T."/>
            <person name="Noel C.J."/>
            <person name="Dacks J.B."/>
            <person name="Foster P.G."/>
            <person name="Simillion C."/>
            <person name="Van de Peer Y."/>
            <person name="Miranda-Saavedra D."/>
            <person name="Barton G.J."/>
            <person name="Westrop G.D."/>
            <person name="Mueller S."/>
            <person name="Dessi D."/>
            <person name="Fiori P.L."/>
            <person name="Ren Q."/>
            <person name="Paulsen I."/>
            <person name="Zhang H."/>
            <person name="Bastida-Corcuera F.D."/>
            <person name="Simoes-Barbosa A."/>
            <person name="Brown M.T."/>
            <person name="Hayes R.D."/>
            <person name="Mukherjee M."/>
            <person name="Okumura C.Y."/>
            <person name="Schneider R."/>
            <person name="Smith A.J."/>
            <person name="Vanacova S."/>
            <person name="Villalvazo M."/>
            <person name="Haas B.J."/>
            <person name="Pertea M."/>
            <person name="Feldblyum T.V."/>
            <person name="Utterback T.R."/>
            <person name="Shu C.L."/>
            <person name="Osoegawa K."/>
            <person name="de Jong P.J."/>
            <person name="Hrdy I."/>
            <person name="Horvathova L."/>
            <person name="Zubacova Z."/>
            <person name="Dolezal P."/>
            <person name="Malik S.B."/>
            <person name="Logsdon J.M. Jr."/>
            <person name="Henze K."/>
            <person name="Gupta A."/>
            <person name="Wang C.C."/>
            <person name="Dunne R.L."/>
            <person name="Upcroft J.A."/>
            <person name="Upcroft P."/>
            <person name="White O."/>
            <person name="Salzberg S.L."/>
            <person name="Tang P."/>
            <person name="Chiu C.-H."/>
            <person name="Lee Y.-S."/>
            <person name="Embley T.M."/>
            <person name="Coombs G.H."/>
            <person name="Mottram J.C."/>
            <person name="Tachezy J."/>
            <person name="Fraser-Liggett C.M."/>
            <person name="Johnson P.J."/>
        </authorList>
    </citation>
    <scope>NUCLEOTIDE SEQUENCE [LARGE SCALE GENOMIC DNA]</scope>
    <source>
        <strain evidence="1">G3</strain>
    </source>
</reference>
<dbReference type="VEuPathDB" id="TrichDB:TVAG_137650"/>
<dbReference type="InParanoid" id="A2EC00"/>
<organism evidence="1 2">
    <name type="scientific">Trichomonas vaginalis (strain ATCC PRA-98 / G3)</name>
    <dbReference type="NCBI Taxonomy" id="412133"/>
    <lineage>
        <taxon>Eukaryota</taxon>
        <taxon>Metamonada</taxon>
        <taxon>Parabasalia</taxon>
        <taxon>Trichomonadida</taxon>
        <taxon>Trichomonadidae</taxon>
        <taxon>Trichomonas</taxon>
    </lineage>
</organism>
<dbReference type="AlphaFoldDB" id="A2EC00"/>
<dbReference type="VEuPathDB" id="TrichDB:TVAGG3_0269010"/>
<dbReference type="Proteomes" id="UP000001542">
    <property type="component" value="Unassembled WGS sequence"/>
</dbReference>